<evidence type="ECO:0000256" key="1">
    <source>
        <dbReference type="ARBA" id="ARBA00001946"/>
    </source>
</evidence>
<accession>A0A8K0E6E4</accession>
<keyword evidence="9" id="KW-1185">Reference proteome</keyword>
<dbReference type="Pfam" id="PF01397">
    <property type="entry name" value="Terpene_synth"/>
    <property type="match status" value="1"/>
</dbReference>
<dbReference type="EMBL" id="VOIH02000009">
    <property type="protein sequence ID" value="KAF3437647.1"/>
    <property type="molecule type" value="Genomic_DNA"/>
</dbReference>
<dbReference type="GO" id="GO:0016102">
    <property type="term" value="P:diterpenoid biosynthetic process"/>
    <property type="evidence" value="ECO:0007669"/>
    <property type="project" value="InterPro"/>
</dbReference>
<gene>
    <name evidence="8" type="ORF">FNV43_RR20403</name>
</gene>
<dbReference type="Proteomes" id="UP000796880">
    <property type="component" value="Unassembled WGS sequence"/>
</dbReference>
<evidence type="ECO:0000313" key="9">
    <source>
        <dbReference type="Proteomes" id="UP000796880"/>
    </source>
</evidence>
<dbReference type="Pfam" id="PF03936">
    <property type="entry name" value="Terpene_synth_C"/>
    <property type="match status" value="1"/>
</dbReference>
<dbReference type="Gene3D" id="1.50.10.130">
    <property type="entry name" value="Terpene synthase, N-terminal domain"/>
    <property type="match status" value="1"/>
</dbReference>
<feature type="domain" description="Terpene synthase N-terminal" evidence="6">
    <location>
        <begin position="27"/>
        <end position="201"/>
    </location>
</feature>
<dbReference type="SUPFAM" id="SSF48239">
    <property type="entry name" value="Terpenoid cyclases/Protein prenyltransferases"/>
    <property type="match status" value="1"/>
</dbReference>
<dbReference type="SFLD" id="SFLDS00005">
    <property type="entry name" value="Isoprenoid_Synthase_Type_I"/>
    <property type="match status" value="1"/>
</dbReference>
<feature type="domain" description="Terpene synthase metal-binding" evidence="7">
    <location>
        <begin position="258"/>
        <end position="502"/>
    </location>
</feature>
<comment type="caution">
    <text evidence="8">The sequence shown here is derived from an EMBL/GenBank/DDBJ whole genome shotgun (WGS) entry which is preliminary data.</text>
</comment>
<dbReference type="FunFam" id="1.50.10.130:FF:000001">
    <property type="entry name" value="Isoprene synthase, chloroplastic"/>
    <property type="match status" value="1"/>
</dbReference>
<dbReference type="InterPro" id="IPR034741">
    <property type="entry name" value="Terpene_cyclase-like_1_C"/>
</dbReference>
<dbReference type="SFLD" id="SFLDG01019">
    <property type="entry name" value="Terpene_Cyclase_Like_1_C_Termi"/>
    <property type="match status" value="1"/>
</dbReference>
<dbReference type="InterPro" id="IPR001906">
    <property type="entry name" value="Terpene_synth_N"/>
</dbReference>
<dbReference type="SUPFAM" id="SSF48576">
    <property type="entry name" value="Terpenoid synthases"/>
    <property type="match status" value="1"/>
</dbReference>
<dbReference type="GO" id="GO:0000287">
    <property type="term" value="F:magnesium ion binding"/>
    <property type="evidence" value="ECO:0007669"/>
    <property type="project" value="InterPro"/>
</dbReference>
<evidence type="ECO:0000313" key="8">
    <source>
        <dbReference type="EMBL" id="KAF3437647.1"/>
    </source>
</evidence>
<evidence type="ECO:0000256" key="5">
    <source>
        <dbReference type="ARBA" id="ARBA00033744"/>
    </source>
</evidence>
<keyword evidence="4" id="KW-0456">Lyase</keyword>
<dbReference type="PANTHER" id="PTHR31225">
    <property type="entry name" value="OS04G0344100 PROTEIN-RELATED"/>
    <property type="match status" value="1"/>
</dbReference>
<keyword evidence="2" id="KW-0479">Metal-binding</keyword>
<evidence type="ECO:0000256" key="4">
    <source>
        <dbReference type="ARBA" id="ARBA00023239"/>
    </source>
</evidence>
<dbReference type="GO" id="GO:0010333">
    <property type="term" value="F:terpene synthase activity"/>
    <property type="evidence" value="ECO:0007669"/>
    <property type="project" value="InterPro"/>
</dbReference>
<evidence type="ECO:0000256" key="3">
    <source>
        <dbReference type="ARBA" id="ARBA00022842"/>
    </source>
</evidence>
<evidence type="ECO:0000259" key="7">
    <source>
        <dbReference type="Pfam" id="PF03936"/>
    </source>
</evidence>
<dbReference type="CDD" id="cd00684">
    <property type="entry name" value="Terpene_cyclase_plant_C1"/>
    <property type="match status" value="1"/>
</dbReference>
<dbReference type="PANTHER" id="PTHR31225:SF221">
    <property type="entry name" value="(-)-GERMACRENE D SYNTHASE"/>
    <property type="match status" value="1"/>
</dbReference>
<sequence length="567" mass="66198">MSAEQASYEILSNSNVQRPLVDYPPNIWGDQFLDYHFDEMVYAHKEKKVQKLKEKVKRELLELANDSLMQLKLIDAIQRLDVAYHFEMEIEETLQRIYDDHQHHLQDDNLYNISLFFRILRQDGFNVSSDIFNKFKDDKGNFKESLITDVRGMLELYEAAQLSVHGEEVQDEALDFTTTQLEAIAPSIKEPPLGAQVNRALKQKLRRGNPRLEAKHFMSIYQDTAFHNKVLLKLAKIDFNLVQSLHRKELSMLSRWWKDLELAENMPFARDRLVESYCWSLFVYFEPHYSFARCFLAKFIALVTIVDDLYDSYGTLEELTLFTDAINRWDVNCMEQLPKSMRQCYQAILDSFNEIEDEMEMQGKTYRVHYAREALKFMVRGYMKEAQWSNSNHIPTVEEHYEISILLTCYTSIISASLVGMDETVTKESFEWVGSEGPKKASKTVKALNIISRFMDDMAGHKFEQNRVHVASSVESHMKQYGISEEKAYEMLKKKVVNGWKDMNEGFLRPTEMPKPVLMRALNLARFIDVHYSDTDHFTLMGVALKDSITSLLIDAVPNDDDPHLHF</sequence>
<dbReference type="InterPro" id="IPR036965">
    <property type="entry name" value="Terpene_synth_N_sf"/>
</dbReference>
<evidence type="ECO:0000256" key="2">
    <source>
        <dbReference type="ARBA" id="ARBA00022723"/>
    </source>
</evidence>
<dbReference type="InterPro" id="IPR005630">
    <property type="entry name" value="Terpene_synthase_metal-bd"/>
</dbReference>
<comment type="cofactor">
    <cofactor evidence="1">
        <name>Mg(2+)</name>
        <dbReference type="ChEBI" id="CHEBI:18420"/>
    </cofactor>
</comment>
<dbReference type="InterPro" id="IPR044814">
    <property type="entry name" value="Terpene_cyclase_plant_C1"/>
</dbReference>
<dbReference type="FunFam" id="1.10.600.10:FF:000007">
    <property type="entry name" value="Isoprene synthase, chloroplastic"/>
    <property type="match status" value="1"/>
</dbReference>
<dbReference type="AlphaFoldDB" id="A0A8K0E6E4"/>
<reference evidence="8" key="1">
    <citation type="submission" date="2020-03" db="EMBL/GenBank/DDBJ databases">
        <title>A high-quality chromosome-level genome assembly of a woody plant with both climbing and erect habits, Rhamnella rubrinervis.</title>
        <authorList>
            <person name="Lu Z."/>
            <person name="Yang Y."/>
            <person name="Zhu X."/>
            <person name="Sun Y."/>
        </authorList>
    </citation>
    <scope>NUCLEOTIDE SEQUENCE</scope>
    <source>
        <strain evidence="8">BYM</strain>
        <tissue evidence="8">Leaf</tissue>
    </source>
</reference>
<dbReference type="Gene3D" id="1.10.600.10">
    <property type="entry name" value="Farnesyl Diphosphate Synthase"/>
    <property type="match status" value="1"/>
</dbReference>
<dbReference type="InterPro" id="IPR008949">
    <property type="entry name" value="Isoprenoid_synthase_dom_sf"/>
</dbReference>
<dbReference type="InterPro" id="IPR050148">
    <property type="entry name" value="Terpene_synthase-like"/>
</dbReference>
<evidence type="ECO:0000259" key="6">
    <source>
        <dbReference type="Pfam" id="PF01397"/>
    </source>
</evidence>
<dbReference type="InterPro" id="IPR008930">
    <property type="entry name" value="Terpenoid_cyclase/PrenylTrfase"/>
</dbReference>
<organism evidence="8 9">
    <name type="scientific">Rhamnella rubrinervis</name>
    <dbReference type="NCBI Taxonomy" id="2594499"/>
    <lineage>
        <taxon>Eukaryota</taxon>
        <taxon>Viridiplantae</taxon>
        <taxon>Streptophyta</taxon>
        <taxon>Embryophyta</taxon>
        <taxon>Tracheophyta</taxon>
        <taxon>Spermatophyta</taxon>
        <taxon>Magnoliopsida</taxon>
        <taxon>eudicotyledons</taxon>
        <taxon>Gunneridae</taxon>
        <taxon>Pentapetalae</taxon>
        <taxon>rosids</taxon>
        <taxon>fabids</taxon>
        <taxon>Rosales</taxon>
        <taxon>Rhamnaceae</taxon>
        <taxon>rhamnoid group</taxon>
        <taxon>Rhamneae</taxon>
        <taxon>Rhamnella</taxon>
    </lineage>
</organism>
<comment type="similarity">
    <text evidence="5">Belongs to the terpene synthase family. Tpsb subfamily.</text>
</comment>
<proteinExistence type="inferred from homology"/>
<dbReference type="OrthoDB" id="1163189at2759"/>
<name>A0A8K0E6E4_9ROSA</name>
<keyword evidence="3" id="KW-0460">Magnesium</keyword>
<protein>
    <submittedName>
        <fullName evidence="8">Uncharacterized protein</fullName>
    </submittedName>
</protein>